<feature type="domain" description="Mechanosensitive ion channel MscS C-terminal" evidence="10">
    <location>
        <begin position="264"/>
        <end position="345"/>
    </location>
</feature>
<dbReference type="InterPro" id="IPR010920">
    <property type="entry name" value="LSM_dom_sf"/>
</dbReference>
<evidence type="ECO:0000256" key="2">
    <source>
        <dbReference type="ARBA" id="ARBA00008017"/>
    </source>
</evidence>
<evidence type="ECO:0000256" key="7">
    <source>
        <dbReference type="SAM" id="MobiDB-lite"/>
    </source>
</evidence>
<proteinExistence type="inferred from homology"/>
<evidence type="ECO:0000256" key="3">
    <source>
        <dbReference type="ARBA" id="ARBA00022475"/>
    </source>
</evidence>
<dbReference type="Gene3D" id="1.10.287.1260">
    <property type="match status" value="1"/>
</dbReference>
<dbReference type="RefSeq" id="WP_148856710.1">
    <property type="nucleotide sequence ID" value="NZ_PHNJ01000002.1"/>
</dbReference>
<dbReference type="SUPFAM" id="SSF50182">
    <property type="entry name" value="Sm-like ribonucleoproteins"/>
    <property type="match status" value="1"/>
</dbReference>
<evidence type="ECO:0000259" key="9">
    <source>
        <dbReference type="Pfam" id="PF00924"/>
    </source>
</evidence>
<comment type="subcellular location">
    <subcellularLocation>
        <location evidence="1">Cell membrane</location>
        <topology evidence="1">Multi-pass membrane protein</topology>
    </subcellularLocation>
</comment>
<keyword evidence="6 8" id="KW-0472">Membrane</keyword>
<evidence type="ECO:0000256" key="4">
    <source>
        <dbReference type="ARBA" id="ARBA00022692"/>
    </source>
</evidence>
<reference evidence="12" key="1">
    <citation type="submission" date="2017-11" db="EMBL/GenBank/DDBJ databases">
        <authorList>
            <person name="Kajale S.C."/>
            <person name="Sharma A."/>
        </authorList>
    </citation>
    <scope>NUCLEOTIDE SEQUENCE</scope>
    <source>
        <strain evidence="12">LS1_42</strain>
    </source>
</reference>
<dbReference type="EMBL" id="PHNJ01000002">
    <property type="protein sequence ID" value="TYL39574.1"/>
    <property type="molecule type" value="Genomic_DNA"/>
</dbReference>
<evidence type="ECO:0000259" key="10">
    <source>
        <dbReference type="Pfam" id="PF21082"/>
    </source>
</evidence>
<name>A0A8J8Q5W4_9EURY</name>
<dbReference type="Proteomes" id="UP000766904">
    <property type="component" value="Unassembled WGS sequence"/>
</dbReference>
<sequence>MSLQALPWRWLQADQIGQPALSTTLLEWEWLLLALIIVGSYLLARLVHWVGQRYLRRSEAEEGTSFSRATVEEIYTPLSVSILLVGISLALQAFGVVESESLLGNAVATALTVLWARAAVRIGSRWLEVANGREQSYEFAPIFQNFWTLAVVAVASLTLVSVWDLQVTPFLASAGVLGIVLGFAAQDAIGNLIGGVALYFDNTYKPGDVILLEDEMRGTVVDIGIRSTTVLTPENTIVTVPNAVLNSTQVVNQTAPQRHIRIHVPVSAAYGTDYKTVEEIALEVCADASMIRESPRPRLLFDEFGDSALVFELQAYITHPLTEKRAIDQLNRRIYDRFAEEGITIPFPQRELSFLEESDGPEQQLDFREGDDSKEPPAGGVRTDE</sequence>
<evidence type="ECO:0000313" key="13">
    <source>
        <dbReference type="Proteomes" id="UP000766904"/>
    </source>
</evidence>
<dbReference type="InterPro" id="IPR049278">
    <property type="entry name" value="MS_channel_C"/>
</dbReference>
<protein>
    <submittedName>
        <fullName evidence="12">Small-conductance mechanosensitive channel</fullName>
    </submittedName>
</protein>
<keyword evidence="3" id="KW-1003">Cell membrane</keyword>
<evidence type="ECO:0000256" key="8">
    <source>
        <dbReference type="SAM" id="Phobius"/>
    </source>
</evidence>
<dbReference type="Gene3D" id="3.30.70.100">
    <property type="match status" value="1"/>
</dbReference>
<dbReference type="InterPro" id="IPR045275">
    <property type="entry name" value="MscS_archaea/bacteria_type"/>
</dbReference>
<accession>A0A8J8Q5W4</accession>
<dbReference type="Gene3D" id="2.30.30.60">
    <property type="match status" value="1"/>
</dbReference>
<keyword evidence="13" id="KW-1185">Reference proteome</keyword>
<dbReference type="InterPro" id="IPR011014">
    <property type="entry name" value="MscS_channel_TM-2"/>
</dbReference>
<keyword evidence="5 8" id="KW-1133">Transmembrane helix</keyword>
<dbReference type="SUPFAM" id="SSF82861">
    <property type="entry name" value="Mechanosensitive channel protein MscS (YggB), transmembrane region"/>
    <property type="match status" value="1"/>
</dbReference>
<dbReference type="PANTHER" id="PTHR30221:SF1">
    <property type="entry name" value="SMALL-CONDUCTANCE MECHANOSENSITIVE CHANNEL"/>
    <property type="match status" value="1"/>
</dbReference>
<dbReference type="GO" id="GO:0005886">
    <property type="term" value="C:plasma membrane"/>
    <property type="evidence" value="ECO:0007669"/>
    <property type="project" value="UniProtKB-SubCell"/>
</dbReference>
<feature type="domain" description="Mechanosensitive ion channel transmembrane helices 2/3" evidence="11">
    <location>
        <begin position="150"/>
        <end position="186"/>
    </location>
</feature>
<feature type="region of interest" description="Disordered" evidence="7">
    <location>
        <begin position="351"/>
        <end position="385"/>
    </location>
</feature>
<dbReference type="AlphaFoldDB" id="A0A8J8Q5W4"/>
<comment type="caution">
    <text evidence="12">The sequence shown here is derived from an EMBL/GenBank/DDBJ whole genome shotgun (WGS) entry which is preliminary data.</text>
</comment>
<evidence type="ECO:0000256" key="6">
    <source>
        <dbReference type="ARBA" id="ARBA00023136"/>
    </source>
</evidence>
<feature type="compositionally biased region" description="Basic and acidic residues" evidence="7">
    <location>
        <begin position="365"/>
        <end position="375"/>
    </location>
</feature>
<evidence type="ECO:0000256" key="1">
    <source>
        <dbReference type="ARBA" id="ARBA00004651"/>
    </source>
</evidence>
<evidence type="ECO:0000313" key="12">
    <source>
        <dbReference type="EMBL" id="TYL39574.1"/>
    </source>
</evidence>
<feature type="domain" description="Mechanosensitive ion channel MscS" evidence="9">
    <location>
        <begin position="187"/>
        <end position="254"/>
    </location>
</feature>
<dbReference type="InterPro" id="IPR011066">
    <property type="entry name" value="MscS_channel_C_sf"/>
</dbReference>
<dbReference type="GO" id="GO:0008381">
    <property type="term" value="F:mechanosensitive monoatomic ion channel activity"/>
    <property type="evidence" value="ECO:0007669"/>
    <property type="project" value="InterPro"/>
</dbReference>
<dbReference type="InterPro" id="IPR049142">
    <property type="entry name" value="MS_channel_1st"/>
</dbReference>
<feature type="transmembrane region" description="Helical" evidence="8">
    <location>
        <begin position="74"/>
        <end position="96"/>
    </location>
</feature>
<organism evidence="12 13">
    <name type="scientific">Natronococcus pandeyae</name>
    <dbReference type="NCBI Taxonomy" id="2055836"/>
    <lineage>
        <taxon>Archaea</taxon>
        <taxon>Methanobacteriati</taxon>
        <taxon>Methanobacteriota</taxon>
        <taxon>Stenosarchaea group</taxon>
        <taxon>Halobacteria</taxon>
        <taxon>Halobacteriales</taxon>
        <taxon>Natrialbaceae</taxon>
        <taxon>Natronococcus</taxon>
    </lineage>
</organism>
<dbReference type="OrthoDB" id="121853at2157"/>
<gene>
    <name evidence="12" type="ORF">CV102_04580</name>
</gene>
<evidence type="ECO:0000259" key="11">
    <source>
        <dbReference type="Pfam" id="PF21088"/>
    </source>
</evidence>
<comment type="similarity">
    <text evidence="2">Belongs to the MscS (TC 1.A.23) family.</text>
</comment>
<feature type="transmembrane region" description="Helical" evidence="8">
    <location>
        <begin position="175"/>
        <end position="200"/>
    </location>
</feature>
<keyword evidence="4 8" id="KW-0812">Transmembrane</keyword>
<feature type="transmembrane region" description="Helical" evidence="8">
    <location>
        <begin position="141"/>
        <end position="163"/>
    </location>
</feature>
<dbReference type="PANTHER" id="PTHR30221">
    <property type="entry name" value="SMALL-CONDUCTANCE MECHANOSENSITIVE CHANNEL"/>
    <property type="match status" value="1"/>
</dbReference>
<evidence type="ECO:0000256" key="5">
    <source>
        <dbReference type="ARBA" id="ARBA00022989"/>
    </source>
</evidence>
<dbReference type="Pfam" id="PF21088">
    <property type="entry name" value="MS_channel_1st"/>
    <property type="match status" value="1"/>
</dbReference>
<dbReference type="InterPro" id="IPR023408">
    <property type="entry name" value="MscS_beta-dom_sf"/>
</dbReference>
<dbReference type="Pfam" id="PF00924">
    <property type="entry name" value="MS_channel_2nd"/>
    <property type="match status" value="1"/>
</dbReference>
<dbReference type="SUPFAM" id="SSF82689">
    <property type="entry name" value="Mechanosensitive channel protein MscS (YggB), C-terminal domain"/>
    <property type="match status" value="1"/>
</dbReference>
<dbReference type="Pfam" id="PF21082">
    <property type="entry name" value="MS_channel_3rd"/>
    <property type="match status" value="1"/>
</dbReference>
<dbReference type="InterPro" id="IPR006685">
    <property type="entry name" value="MscS_channel_2nd"/>
</dbReference>
<feature type="transmembrane region" description="Helical" evidence="8">
    <location>
        <begin position="102"/>
        <end position="120"/>
    </location>
</feature>
<feature type="transmembrane region" description="Helical" evidence="8">
    <location>
        <begin position="30"/>
        <end position="47"/>
    </location>
</feature>